<evidence type="ECO:0000256" key="4">
    <source>
        <dbReference type="SAM" id="SignalP"/>
    </source>
</evidence>
<dbReference type="CDD" id="cd05380">
    <property type="entry name" value="CAP_euk"/>
    <property type="match status" value="1"/>
</dbReference>
<name>A0ABM5J1M4_DRORH</name>
<feature type="chain" id="PRO_5045194663" description="SCP domain-containing protein" evidence="4">
    <location>
        <begin position="35"/>
        <end position="356"/>
    </location>
</feature>
<feature type="signal peptide" evidence="4">
    <location>
        <begin position="1"/>
        <end position="34"/>
    </location>
</feature>
<reference evidence="6" key="2">
    <citation type="submission" date="2025-05" db="UniProtKB">
        <authorList>
            <consortium name="EnsemblMetazoa"/>
        </authorList>
    </citation>
    <scope>IDENTIFICATION</scope>
</reference>
<dbReference type="RefSeq" id="XP_044312713.1">
    <property type="nucleotide sequence ID" value="XM_044456778.1"/>
</dbReference>
<feature type="domain" description="SCP" evidence="5">
    <location>
        <begin position="79"/>
        <end position="240"/>
    </location>
</feature>
<reference evidence="7" key="1">
    <citation type="journal article" date="2021" name="Elife">
        <title>Highly contiguous assemblies of 101 drosophilid genomes.</title>
        <authorList>
            <person name="Kim B.Y."/>
            <person name="Wang J.R."/>
            <person name="Miller D.E."/>
            <person name="Barmina O."/>
            <person name="Delaney E."/>
            <person name="Thompson A."/>
            <person name="Comeault A.A."/>
            <person name="Peede D."/>
            <person name="D'Agostino E.R."/>
            <person name="Pelaez J."/>
            <person name="Aguilar J.M."/>
            <person name="Haji D."/>
            <person name="Matsunaga T."/>
            <person name="Armstrong E.E."/>
            <person name="Zych M."/>
            <person name="Ogawa Y."/>
            <person name="Stamenkovic-Radak M."/>
            <person name="Jelic M."/>
            <person name="Veselinovic M.S."/>
            <person name="Tanaskovic M."/>
            <person name="Eric P."/>
            <person name="Gao J.J."/>
            <person name="Katoh T.K."/>
            <person name="Toda M.J."/>
            <person name="Watabe H."/>
            <person name="Watada M."/>
            <person name="Davis J.S."/>
            <person name="Moyle L.C."/>
            <person name="Manoli G."/>
            <person name="Bertolini E."/>
            <person name="Kostal V."/>
            <person name="Hawley R.S."/>
            <person name="Takahashi A."/>
            <person name="Jones C.D."/>
            <person name="Price D.K."/>
            <person name="Whiteman N."/>
            <person name="Kopp A."/>
            <person name="Matute D.R."/>
            <person name="Petrov D.A."/>
        </authorList>
    </citation>
    <scope>NUCLEOTIDE SEQUENCE [LARGE SCALE GENOMIC DNA]</scope>
</reference>
<dbReference type="InterPro" id="IPR001283">
    <property type="entry name" value="CRISP-related"/>
</dbReference>
<evidence type="ECO:0000313" key="6">
    <source>
        <dbReference type="EnsemblMetazoa" id="XP_044312713.1"/>
    </source>
</evidence>
<evidence type="ECO:0000256" key="2">
    <source>
        <dbReference type="ARBA" id="ARBA00022525"/>
    </source>
</evidence>
<organism evidence="6 7">
    <name type="scientific">Drosophila rhopaloa</name>
    <name type="common">Fruit fly</name>
    <dbReference type="NCBI Taxonomy" id="1041015"/>
    <lineage>
        <taxon>Eukaryota</taxon>
        <taxon>Metazoa</taxon>
        <taxon>Ecdysozoa</taxon>
        <taxon>Arthropoda</taxon>
        <taxon>Hexapoda</taxon>
        <taxon>Insecta</taxon>
        <taxon>Pterygota</taxon>
        <taxon>Neoptera</taxon>
        <taxon>Endopterygota</taxon>
        <taxon>Diptera</taxon>
        <taxon>Brachycera</taxon>
        <taxon>Muscomorpha</taxon>
        <taxon>Ephydroidea</taxon>
        <taxon>Drosophilidae</taxon>
        <taxon>Drosophila</taxon>
        <taxon>Sophophora</taxon>
    </lineage>
</organism>
<evidence type="ECO:0000256" key="1">
    <source>
        <dbReference type="ARBA" id="ARBA00004613"/>
    </source>
</evidence>
<dbReference type="Proteomes" id="UP001652680">
    <property type="component" value="Unassembled WGS sequence"/>
</dbReference>
<dbReference type="Gene3D" id="3.40.33.10">
    <property type="entry name" value="CAP"/>
    <property type="match status" value="1"/>
</dbReference>
<dbReference type="Pfam" id="PF00188">
    <property type="entry name" value="CAP"/>
    <property type="match status" value="1"/>
</dbReference>
<keyword evidence="2" id="KW-0964">Secreted</keyword>
<comment type="subcellular location">
    <subcellularLocation>
        <location evidence="1">Secreted</location>
    </subcellularLocation>
</comment>
<feature type="region of interest" description="Disordered" evidence="3">
    <location>
        <begin position="336"/>
        <end position="356"/>
    </location>
</feature>
<dbReference type="EnsemblMetazoa" id="XM_044456778.1">
    <property type="protein sequence ID" value="XP_044312713.1"/>
    <property type="gene ID" value="LOC108046700"/>
</dbReference>
<keyword evidence="7" id="KW-1185">Reference proteome</keyword>
<evidence type="ECO:0000259" key="5">
    <source>
        <dbReference type="SMART" id="SM00198"/>
    </source>
</evidence>
<proteinExistence type="predicted"/>
<keyword evidence="4" id="KW-0732">Signal</keyword>
<dbReference type="SMART" id="SM00198">
    <property type="entry name" value="SCP"/>
    <property type="match status" value="1"/>
</dbReference>
<dbReference type="InterPro" id="IPR014044">
    <property type="entry name" value="CAP_dom"/>
</dbReference>
<accession>A0ABM5J1M4</accession>
<evidence type="ECO:0000256" key="3">
    <source>
        <dbReference type="SAM" id="MobiDB-lite"/>
    </source>
</evidence>
<sequence>MIQTVSSKGNMKLLSCLCVAVGLLFFSSLDVVNLMPETDYCQLKNCPVNKKLPHIACNNKGGWSLQCGKDPQIVPIPENIKNLILNHHNTYRDVVAGTRFHRLPTAGRMLKMMWDSDLAYLAKLLVKRCDLHPTEHCMSTEVFSAPSFHAVYNKFKKNEDAFRVVRSQLNSWYDQYKHVTAASLIDGLSNNKTEVGHFLRMMVGPSNRMGCAMARNEKNGWTQQWLSCLYSCSPKKNSLIYEYAVSAGKFCTTGVDGKFQHLCNESEPVQDCKSSDQFKVVITNDTASLIRAMMKNPSYSRSFICRYCSLCCKVWGWVKGGWGRLKQTWASIMGGGGGGGGGGDGGDGGGGGDGGV</sequence>
<dbReference type="InterPro" id="IPR035940">
    <property type="entry name" value="CAP_sf"/>
</dbReference>
<dbReference type="GeneID" id="108046700"/>
<evidence type="ECO:0000313" key="7">
    <source>
        <dbReference type="Proteomes" id="UP001652680"/>
    </source>
</evidence>
<dbReference type="SUPFAM" id="SSF55797">
    <property type="entry name" value="PR-1-like"/>
    <property type="match status" value="1"/>
</dbReference>
<dbReference type="PANTHER" id="PTHR10334">
    <property type="entry name" value="CYSTEINE-RICH SECRETORY PROTEIN-RELATED"/>
    <property type="match status" value="1"/>
</dbReference>
<protein>
    <recommendedName>
        <fullName evidence="5">SCP domain-containing protein</fullName>
    </recommendedName>
</protein>